<dbReference type="GO" id="GO:0005634">
    <property type="term" value="C:nucleus"/>
    <property type="evidence" value="ECO:0007669"/>
    <property type="project" value="UniProtKB-SubCell"/>
</dbReference>
<evidence type="ECO:0000256" key="3">
    <source>
        <dbReference type="ARBA" id="ARBA00023125"/>
    </source>
</evidence>
<feature type="domain" description="AP2/ERF" evidence="7">
    <location>
        <begin position="88"/>
        <end position="146"/>
    </location>
</feature>
<gene>
    <name evidence="8" type="ORF">GH714_002241</name>
</gene>
<dbReference type="PANTHER" id="PTHR31190">
    <property type="entry name" value="DNA-BINDING DOMAIN"/>
    <property type="match status" value="1"/>
</dbReference>
<dbReference type="PANTHER" id="PTHR31190:SF314">
    <property type="entry name" value="ETHYLENE-RESPONSIVE TRANSCRIPTION FACTOR ERF094"/>
    <property type="match status" value="1"/>
</dbReference>
<keyword evidence="2" id="KW-0805">Transcription regulation</keyword>
<dbReference type="GO" id="GO:0003700">
    <property type="term" value="F:DNA-binding transcription factor activity"/>
    <property type="evidence" value="ECO:0007669"/>
    <property type="project" value="InterPro"/>
</dbReference>
<evidence type="ECO:0000313" key="9">
    <source>
        <dbReference type="Proteomes" id="UP000467840"/>
    </source>
</evidence>
<dbReference type="EMBL" id="JAAGAX010000016">
    <property type="protein sequence ID" value="KAF2287670.1"/>
    <property type="molecule type" value="Genomic_DNA"/>
</dbReference>
<dbReference type="SMART" id="SM00380">
    <property type="entry name" value="AP2"/>
    <property type="match status" value="1"/>
</dbReference>
<evidence type="ECO:0000256" key="5">
    <source>
        <dbReference type="ARBA" id="ARBA00023242"/>
    </source>
</evidence>
<name>A0A6A6KFH4_HEVBR</name>
<dbReference type="Proteomes" id="UP000467840">
    <property type="component" value="Chromosome 8"/>
</dbReference>
<protein>
    <recommendedName>
        <fullName evidence="7">AP2/ERF domain-containing protein</fullName>
    </recommendedName>
</protein>
<evidence type="ECO:0000313" key="8">
    <source>
        <dbReference type="EMBL" id="KAF2287670.1"/>
    </source>
</evidence>
<keyword evidence="4" id="KW-0804">Transcription</keyword>
<sequence length="332" mass="36433">MDSSFFQCQNYSHFSPDQSSSSFSSLESFYAQSLPFNENDSEEMLLLGVLNEAPMNSFDTISPTNSTHYEEVSSRDDYYQEEPTQEIAYRGVRRRPWGKYAAEIRDSTRNGVRVWLGTFDTAEAAALAYDQAALAIRGSLAILNFPMEKVLKSFQEMNYEFKEGYSPVLALKKIHSKKRKGESKKKKVKEMRNENVVLAPLLCAVKLFGALSAGSHGGVFKQRKEQDLAAAEAAVGGETLVDVNERPGELECDELLEFSSLSAEGKVVKMEMSLDLEESTIVGGGIFGGGGDPGQILGPHPFFSGGRMVGGVITGASWSNLNLREASPDLTM</sequence>
<dbReference type="AlphaFoldDB" id="A0A6A6KFH4"/>
<accession>A0A6A6KFH4</accession>
<dbReference type="InterPro" id="IPR044808">
    <property type="entry name" value="ERF_plant"/>
</dbReference>
<evidence type="ECO:0000256" key="2">
    <source>
        <dbReference type="ARBA" id="ARBA00023015"/>
    </source>
</evidence>
<dbReference type="InterPro" id="IPR001471">
    <property type="entry name" value="AP2/ERF_dom"/>
</dbReference>
<organism evidence="8 9">
    <name type="scientific">Hevea brasiliensis</name>
    <name type="common">Para rubber tree</name>
    <name type="synonym">Siphonia brasiliensis</name>
    <dbReference type="NCBI Taxonomy" id="3981"/>
    <lineage>
        <taxon>Eukaryota</taxon>
        <taxon>Viridiplantae</taxon>
        <taxon>Streptophyta</taxon>
        <taxon>Embryophyta</taxon>
        <taxon>Tracheophyta</taxon>
        <taxon>Spermatophyta</taxon>
        <taxon>Magnoliopsida</taxon>
        <taxon>eudicotyledons</taxon>
        <taxon>Gunneridae</taxon>
        <taxon>Pentapetalae</taxon>
        <taxon>rosids</taxon>
        <taxon>fabids</taxon>
        <taxon>Malpighiales</taxon>
        <taxon>Euphorbiaceae</taxon>
        <taxon>Crotonoideae</taxon>
        <taxon>Micrandreae</taxon>
        <taxon>Hevea</taxon>
    </lineage>
</organism>
<dbReference type="Pfam" id="PF00847">
    <property type="entry name" value="AP2"/>
    <property type="match status" value="1"/>
</dbReference>
<keyword evidence="3" id="KW-0238">DNA-binding</keyword>
<evidence type="ECO:0000256" key="1">
    <source>
        <dbReference type="ARBA" id="ARBA00004123"/>
    </source>
</evidence>
<dbReference type="FunFam" id="3.30.730.10:FF:000001">
    <property type="entry name" value="Ethylene-responsive transcription factor 2"/>
    <property type="match status" value="1"/>
</dbReference>
<dbReference type="CDD" id="cd00018">
    <property type="entry name" value="AP2"/>
    <property type="match status" value="1"/>
</dbReference>
<dbReference type="InterPro" id="IPR036955">
    <property type="entry name" value="AP2/ERF_dom_sf"/>
</dbReference>
<dbReference type="GO" id="GO:0003677">
    <property type="term" value="F:DNA binding"/>
    <property type="evidence" value="ECO:0007669"/>
    <property type="project" value="UniProtKB-KW"/>
</dbReference>
<evidence type="ECO:0000259" key="7">
    <source>
        <dbReference type="PROSITE" id="PS51032"/>
    </source>
</evidence>
<keyword evidence="9" id="KW-1185">Reference proteome</keyword>
<dbReference type="PRINTS" id="PR00367">
    <property type="entry name" value="ETHRSPELEMNT"/>
</dbReference>
<comment type="caution">
    <text evidence="8">The sequence shown here is derived from an EMBL/GenBank/DDBJ whole genome shotgun (WGS) entry which is preliminary data.</text>
</comment>
<dbReference type="Gene3D" id="3.30.730.10">
    <property type="entry name" value="AP2/ERF domain"/>
    <property type="match status" value="1"/>
</dbReference>
<evidence type="ECO:0000256" key="4">
    <source>
        <dbReference type="ARBA" id="ARBA00023163"/>
    </source>
</evidence>
<dbReference type="SUPFAM" id="SSF54171">
    <property type="entry name" value="DNA-binding domain"/>
    <property type="match status" value="1"/>
</dbReference>
<dbReference type="GO" id="GO:0009873">
    <property type="term" value="P:ethylene-activated signaling pathway"/>
    <property type="evidence" value="ECO:0007669"/>
    <property type="project" value="InterPro"/>
</dbReference>
<comment type="similarity">
    <text evidence="6">Belongs to the AP2/ERF transcription factor family. ERF subfamily.</text>
</comment>
<evidence type="ECO:0000256" key="6">
    <source>
        <dbReference type="ARBA" id="ARBA00024343"/>
    </source>
</evidence>
<keyword evidence="5" id="KW-0539">Nucleus</keyword>
<dbReference type="PROSITE" id="PS51032">
    <property type="entry name" value="AP2_ERF"/>
    <property type="match status" value="1"/>
</dbReference>
<proteinExistence type="inferred from homology"/>
<comment type="subcellular location">
    <subcellularLocation>
        <location evidence="1">Nucleus</location>
    </subcellularLocation>
</comment>
<reference evidence="8 9" key="1">
    <citation type="journal article" date="2020" name="Mol. Plant">
        <title>The Chromosome-Based Rubber Tree Genome Provides New Insights into Spurge Genome Evolution and Rubber Biosynthesis.</title>
        <authorList>
            <person name="Liu J."/>
            <person name="Shi C."/>
            <person name="Shi C.C."/>
            <person name="Li W."/>
            <person name="Zhang Q.J."/>
            <person name="Zhang Y."/>
            <person name="Li K."/>
            <person name="Lu H.F."/>
            <person name="Shi C."/>
            <person name="Zhu S.T."/>
            <person name="Xiao Z.Y."/>
            <person name="Nan H."/>
            <person name="Yue Y."/>
            <person name="Zhu X.G."/>
            <person name="Wu Y."/>
            <person name="Hong X.N."/>
            <person name="Fan G.Y."/>
            <person name="Tong Y."/>
            <person name="Zhang D."/>
            <person name="Mao C.L."/>
            <person name="Liu Y.L."/>
            <person name="Hao S.J."/>
            <person name="Liu W.Q."/>
            <person name="Lv M.Q."/>
            <person name="Zhang H.B."/>
            <person name="Liu Y."/>
            <person name="Hu-Tang G.R."/>
            <person name="Wang J.P."/>
            <person name="Wang J.H."/>
            <person name="Sun Y.H."/>
            <person name="Ni S.B."/>
            <person name="Chen W.B."/>
            <person name="Zhang X.C."/>
            <person name="Jiao Y.N."/>
            <person name="Eichler E.E."/>
            <person name="Li G.H."/>
            <person name="Liu X."/>
            <person name="Gao L.Z."/>
        </authorList>
    </citation>
    <scope>NUCLEOTIDE SEQUENCE [LARGE SCALE GENOMIC DNA]</scope>
    <source>
        <strain evidence="9">cv. GT1</strain>
        <tissue evidence="8">Leaf</tissue>
    </source>
</reference>
<dbReference type="InterPro" id="IPR016177">
    <property type="entry name" value="DNA-bd_dom_sf"/>
</dbReference>